<gene>
    <name evidence="3" type="ORF">CORC01_08849</name>
</gene>
<proteinExistence type="predicted"/>
<dbReference type="OrthoDB" id="4850135at2759"/>
<evidence type="ECO:0000313" key="4">
    <source>
        <dbReference type="Proteomes" id="UP000176998"/>
    </source>
</evidence>
<feature type="domain" description="Heterokaryon incompatibility" evidence="2">
    <location>
        <begin position="55"/>
        <end position="189"/>
    </location>
</feature>
<dbReference type="PANTHER" id="PTHR24148:SF64">
    <property type="entry name" value="HETEROKARYON INCOMPATIBILITY DOMAIN-CONTAINING PROTEIN"/>
    <property type="match status" value="1"/>
</dbReference>
<feature type="region of interest" description="Disordered" evidence="1">
    <location>
        <begin position="429"/>
        <end position="454"/>
    </location>
</feature>
<dbReference type="AlphaFoldDB" id="A0A1G4B3I5"/>
<name>A0A1G4B3I5_9PEZI</name>
<comment type="caution">
    <text evidence="3">The sequence shown here is derived from an EMBL/GenBank/DDBJ whole genome shotgun (WGS) entry which is preliminary data.</text>
</comment>
<dbReference type="InterPro" id="IPR052895">
    <property type="entry name" value="HetReg/Transcr_Mod"/>
</dbReference>
<dbReference type="GeneID" id="34561989"/>
<organism evidence="3 4">
    <name type="scientific">Colletotrichum orchidophilum</name>
    <dbReference type="NCBI Taxonomy" id="1209926"/>
    <lineage>
        <taxon>Eukaryota</taxon>
        <taxon>Fungi</taxon>
        <taxon>Dikarya</taxon>
        <taxon>Ascomycota</taxon>
        <taxon>Pezizomycotina</taxon>
        <taxon>Sordariomycetes</taxon>
        <taxon>Hypocreomycetidae</taxon>
        <taxon>Glomerellales</taxon>
        <taxon>Glomerellaceae</taxon>
        <taxon>Colletotrichum</taxon>
    </lineage>
</organism>
<protein>
    <recommendedName>
        <fullName evidence="2">Heterokaryon incompatibility domain-containing protein</fullName>
    </recommendedName>
</protein>
<evidence type="ECO:0000259" key="2">
    <source>
        <dbReference type="Pfam" id="PF06985"/>
    </source>
</evidence>
<dbReference type="RefSeq" id="XP_022473013.1">
    <property type="nucleotide sequence ID" value="XM_022620479.1"/>
</dbReference>
<dbReference type="PANTHER" id="PTHR24148">
    <property type="entry name" value="ANKYRIN REPEAT DOMAIN-CONTAINING PROTEIN 39 HOMOLOG-RELATED"/>
    <property type="match status" value="1"/>
</dbReference>
<sequence length="454" mass="51446">MSTFYVIMESQNHYTDLKRAPSPQIRLLKIEAAENNENIIKVNLHTKSMKEAPGFNALSYAWGDKDQTTSILLNGLGFEVTNNLHAALKVLRSKTNNSFLWVDAICVNQKDDYERSHQVSLMTRIYSKARIVLCWLGPDVDDHSILPFLRGCVHHADTLSSPQAFASKSDAIRDILSRPYWSRLWVVQENVLAKERLFLCESNEISSEDLARSLRLLKDFVQLMASEFHGREVLQAASDIRDFHGTRMVDGTLMPSRQPQSHTIAEQFTLLNEMMIETSRFNATDPCDYLYGVLGLFPDTTVIITPDYTKSPAEVFKDFALLTLKKNFGLIAQSGTGHKNCTRMRRSCKEVPSWVPNHSGPFVEIHNGVSLLTSVRIAKFEAGTFFPHGWDLSQDNMVLRVKGVRVGRVISRSSPDTLVAKRLVSDWKPNSTSSQRQRRGHLRVSISAFDRRSN</sequence>
<reference evidence="3 4" key="1">
    <citation type="submission" date="2016-09" db="EMBL/GenBank/DDBJ databases">
        <authorList>
            <person name="Capua I."/>
            <person name="De Benedictis P."/>
            <person name="Joannis T."/>
            <person name="Lombin L.H."/>
            <person name="Cattoli G."/>
        </authorList>
    </citation>
    <scope>NUCLEOTIDE SEQUENCE [LARGE SCALE GENOMIC DNA]</scope>
    <source>
        <strain evidence="3 4">IMI 309357</strain>
    </source>
</reference>
<keyword evidence="4" id="KW-1185">Reference proteome</keyword>
<dbReference type="Proteomes" id="UP000176998">
    <property type="component" value="Unassembled WGS sequence"/>
</dbReference>
<dbReference type="EMBL" id="MJBS01000077">
    <property type="protein sequence ID" value="OHE95852.1"/>
    <property type="molecule type" value="Genomic_DNA"/>
</dbReference>
<dbReference type="InterPro" id="IPR010730">
    <property type="entry name" value="HET"/>
</dbReference>
<accession>A0A1G4B3I5</accession>
<dbReference type="Pfam" id="PF06985">
    <property type="entry name" value="HET"/>
    <property type="match status" value="1"/>
</dbReference>
<evidence type="ECO:0000256" key="1">
    <source>
        <dbReference type="SAM" id="MobiDB-lite"/>
    </source>
</evidence>
<evidence type="ECO:0000313" key="3">
    <source>
        <dbReference type="EMBL" id="OHE95852.1"/>
    </source>
</evidence>